<evidence type="ECO:0000313" key="1">
    <source>
        <dbReference type="EMBL" id="JAD24839.1"/>
    </source>
</evidence>
<sequence>MHFPNYKRLRATIRRTRQE</sequence>
<reference evidence="1" key="1">
    <citation type="submission" date="2014-09" db="EMBL/GenBank/DDBJ databases">
        <authorList>
            <person name="Magalhaes I.L.F."/>
            <person name="Oliveira U."/>
            <person name="Santos F.R."/>
            <person name="Vidigal T.H.D.A."/>
            <person name="Brescovit A.D."/>
            <person name="Santos A.J."/>
        </authorList>
    </citation>
    <scope>NUCLEOTIDE SEQUENCE</scope>
    <source>
        <tissue evidence="1">Shoot tissue taken approximately 20 cm above the soil surface</tissue>
    </source>
</reference>
<name>A0A0A8YF82_ARUDO</name>
<dbReference type="AlphaFoldDB" id="A0A0A8YF82"/>
<organism evidence="1">
    <name type="scientific">Arundo donax</name>
    <name type="common">Giant reed</name>
    <name type="synonym">Donax arundinaceus</name>
    <dbReference type="NCBI Taxonomy" id="35708"/>
    <lineage>
        <taxon>Eukaryota</taxon>
        <taxon>Viridiplantae</taxon>
        <taxon>Streptophyta</taxon>
        <taxon>Embryophyta</taxon>
        <taxon>Tracheophyta</taxon>
        <taxon>Spermatophyta</taxon>
        <taxon>Magnoliopsida</taxon>
        <taxon>Liliopsida</taxon>
        <taxon>Poales</taxon>
        <taxon>Poaceae</taxon>
        <taxon>PACMAD clade</taxon>
        <taxon>Arundinoideae</taxon>
        <taxon>Arundineae</taxon>
        <taxon>Arundo</taxon>
    </lineage>
</organism>
<dbReference type="EMBL" id="GBRH01273056">
    <property type="protein sequence ID" value="JAD24839.1"/>
    <property type="molecule type" value="Transcribed_RNA"/>
</dbReference>
<proteinExistence type="predicted"/>
<protein>
    <submittedName>
        <fullName evidence="1">Uncharacterized protein</fullName>
    </submittedName>
</protein>
<accession>A0A0A8YF82</accession>
<reference evidence="1" key="2">
    <citation type="journal article" date="2015" name="Data Brief">
        <title>Shoot transcriptome of the giant reed, Arundo donax.</title>
        <authorList>
            <person name="Barrero R.A."/>
            <person name="Guerrero F.D."/>
            <person name="Moolhuijzen P."/>
            <person name="Goolsby J.A."/>
            <person name="Tidwell J."/>
            <person name="Bellgard S.E."/>
            <person name="Bellgard M.I."/>
        </authorList>
    </citation>
    <scope>NUCLEOTIDE SEQUENCE</scope>
    <source>
        <tissue evidence="1">Shoot tissue taken approximately 20 cm above the soil surface</tissue>
    </source>
</reference>